<comment type="similarity">
    <text evidence="2">Belongs to the cation diffusion facilitator (CDF) transporter (TC 2.A.4) family. SLC30A subfamily.</text>
</comment>
<comment type="subcellular location">
    <subcellularLocation>
        <location evidence="1">Membrane</location>
        <topology evidence="1">Multi-pass membrane protein</topology>
    </subcellularLocation>
</comment>
<evidence type="ECO:0000256" key="2">
    <source>
        <dbReference type="ARBA" id="ARBA00008873"/>
    </source>
</evidence>
<dbReference type="RefSeq" id="WP_171978020.1">
    <property type="nucleotide sequence ID" value="NZ_CAWOXK010000001.1"/>
</dbReference>
<dbReference type="GO" id="GO:0005886">
    <property type="term" value="C:plasma membrane"/>
    <property type="evidence" value="ECO:0007669"/>
    <property type="project" value="TreeGrafter"/>
</dbReference>
<keyword evidence="7 8" id="KW-0472">Membrane</keyword>
<dbReference type="KEGG" id="bsen:DP114_32080"/>
<keyword evidence="12" id="KW-1185">Reference proteome</keyword>
<dbReference type="InterPro" id="IPR002524">
    <property type="entry name" value="Cation_efflux"/>
</dbReference>
<organism evidence="11 12">
    <name type="scientific">Brasilonema sennae CENA114</name>
    <dbReference type="NCBI Taxonomy" id="415709"/>
    <lineage>
        <taxon>Bacteria</taxon>
        <taxon>Bacillati</taxon>
        <taxon>Cyanobacteriota</taxon>
        <taxon>Cyanophyceae</taxon>
        <taxon>Nostocales</taxon>
        <taxon>Scytonemataceae</taxon>
        <taxon>Brasilonema</taxon>
        <taxon>Bromeliae group (in: Brasilonema)</taxon>
    </lineage>
</organism>
<dbReference type="InterPro" id="IPR027470">
    <property type="entry name" value="Cation_efflux_CTD"/>
</dbReference>
<dbReference type="InterPro" id="IPR027469">
    <property type="entry name" value="Cation_efflux_TMD_sf"/>
</dbReference>
<dbReference type="SUPFAM" id="SSF161111">
    <property type="entry name" value="Cation efflux protein transmembrane domain-like"/>
    <property type="match status" value="1"/>
</dbReference>
<keyword evidence="3" id="KW-0813">Transport</keyword>
<dbReference type="InterPro" id="IPR058533">
    <property type="entry name" value="Cation_efflux_TM"/>
</dbReference>
<name>A0A856MRY6_9CYAN</name>
<feature type="domain" description="Cation efflux protein cytoplasmic" evidence="10">
    <location>
        <begin position="238"/>
        <end position="308"/>
    </location>
</feature>
<evidence type="ECO:0000259" key="10">
    <source>
        <dbReference type="Pfam" id="PF16916"/>
    </source>
</evidence>
<evidence type="ECO:0000313" key="11">
    <source>
        <dbReference type="EMBL" id="QDL11926.1"/>
    </source>
</evidence>
<feature type="transmembrane region" description="Helical" evidence="8">
    <location>
        <begin position="106"/>
        <end position="125"/>
    </location>
</feature>
<dbReference type="PANTHER" id="PTHR11562:SF17">
    <property type="entry name" value="RE54080P-RELATED"/>
    <property type="match status" value="1"/>
</dbReference>
<evidence type="ECO:0000259" key="9">
    <source>
        <dbReference type="Pfam" id="PF01545"/>
    </source>
</evidence>
<dbReference type="EMBL" id="CP030118">
    <property type="protein sequence ID" value="QDL11926.1"/>
    <property type="molecule type" value="Genomic_DNA"/>
</dbReference>
<proteinExistence type="inferred from homology"/>
<keyword evidence="4 8" id="KW-0812">Transmembrane</keyword>
<evidence type="ECO:0000256" key="6">
    <source>
        <dbReference type="ARBA" id="ARBA00023065"/>
    </source>
</evidence>
<feature type="domain" description="Cation efflux protein transmembrane" evidence="9">
    <location>
        <begin position="40"/>
        <end position="229"/>
    </location>
</feature>
<evidence type="ECO:0000256" key="8">
    <source>
        <dbReference type="SAM" id="Phobius"/>
    </source>
</evidence>
<evidence type="ECO:0000256" key="3">
    <source>
        <dbReference type="ARBA" id="ARBA00022448"/>
    </source>
</evidence>
<keyword evidence="5 8" id="KW-1133">Transmembrane helix</keyword>
<keyword evidence="6" id="KW-0406">Ion transport</keyword>
<reference evidence="11 12" key="1">
    <citation type="submission" date="2018-06" db="EMBL/GenBank/DDBJ databases">
        <title>Comparative genomics of Brasilonema spp. strains.</title>
        <authorList>
            <person name="Alvarenga D.O."/>
            <person name="Fiore M.F."/>
            <person name="Varani A.M."/>
        </authorList>
    </citation>
    <scope>NUCLEOTIDE SEQUENCE [LARGE SCALE GENOMIC DNA]</scope>
    <source>
        <strain evidence="11 12">CENA114</strain>
    </source>
</reference>
<dbReference type="NCBIfam" id="TIGR01297">
    <property type="entry name" value="CDF"/>
    <property type="match status" value="1"/>
</dbReference>
<evidence type="ECO:0000256" key="4">
    <source>
        <dbReference type="ARBA" id="ARBA00022692"/>
    </source>
</evidence>
<dbReference type="InterPro" id="IPR050681">
    <property type="entry name" value="CDF/SLC30A"/>
</dbReference>
<evidence type="ECO:0000256" key="1">
    <source>
        <dbReference type="ARBA" id="ARBA00004141"/>
    </source>
</evidence>
<feature type="transmembrane region" description="Helical" evidence="8">
    <location>
        <begin position="137"/>
        <end position="160"/>
    </location>
</feature>
<dbReference type="Gene3D" id="1.20.1510.10">
    <property type="entry name" value="Cation efflux protein transmembrane domain"/>
    <property type="match status" value="1"/>
</dbReference>
<feature type="transmembrane region" description="Helical" evidence="8">
    <location>
        <begin position="172"/>
        <end position="199"/>
    </location>
</feature>
<dbReference type="Pfam" id="PF01545">
    <property type="entry name" value="Cation_efflux"/>
    <property type="match status" value="1"/>
</dbReference>
<dbReference type="AlphaFoldDB" id="A0A856MRY6"/>
<evidence type="ECO:0000313" key="12">
    <source>
        <dbReference type="Proteomes" id="UP000503129"/>
    </source>
</evidence>
<dbReference type="Pfam" id="PF16916">
    <property type="entry name" value="ZT_dimer"/>
    <property type="match status" value="1"/>
</dbReference>
<accession>A0A856MRY6</accession>
<gene>
    <name evidence="11" type="ORF">DP114_32080</name>
</gene>
<feature type="transmembrane region" description="Helical" evidence="8">
    <location>
        <begin position="72"/>
        <end position="94"/>
    </location>
</feature>
<protein>
    <submittedName>
        <fullName evidence="11">Cation transporter</fullName>
    </submittedName>
</protein>
<evidence type="ECO:0000256" key="5">
    <source>
        <dbReference type="ARBA" id="ARBA00022989"/>
    </source>
</evidence>
<feature type="transmembrane region" description="Helical" evidence="8">
    <location>
        <begin position="205"/>
        <end position="226"/>
    </location>
</feature>
<dbReference type="GO" id="GO:0005385">
    <property type="term" value="F:zinc ion transmembrane transporter activity"/>
    <property type="evidence" value="ECO:0007669"/>
    <property type="project" value="TreeGrafter"/>
</dbReference>
<feature type="transmembrane region" description="Helical" evidence="8">
    <location>
        <begin position="39"/>
        <end position="60"/>
    </location>
</feature>
<dbReference type="PANTHER" id="PTHR11562">
    <property type="entry name" value="CATION EFFLUX PROTEIN/ ZINC TRANSPORTER"/>
    <property type="match status" value="1"/>
</dbReference>
<evidence type="ECO:0000256" key="7">
    <source>
        <dbReference type="ARBA" id="ARBA00023136"/>
    </source>
</evidence>
<dbReference type="Proteomes" id="UP000503129">
    <property type="component" value="Chromosome"/>
</dbReference>
<sequence length="340" mass="37599">MLSVKQHLNWFEIGFARSCTCCKLDIGETNQPQKKIWRLWLVLALLISVLPAEIGIGLWSHSLSLQADAGHLISDIGALGLTLLASWLAGRPAASRATFGHGRVEILAALINGVGLVAIAGFIAWETFERFQHPEPVLSLPLLLGAGLGLIVNSLNLTLLHKHSLNDLNLRAAFLHIVADAFSSVGILVAAVVIYWLKWWWIDPIISLLIACFAGLSAIPLIWSSLEIFLEYAPRSINPTHVEAALQRFAAVHRVEMLRIWEIRSGQIALCAHLCIDPLDAQKRDHLQWELQTHLVEAFGIHESTLQLSSQSVTNLVPLHPLLNRSLVSYIHKQSTKITS</sequence>